<dbReference type="GO" id="GO:0005524">
    <property type="term" value="F:ATP binding"/>
    <property type="evidence" value="ECO:0007669"/>
    <property type="project" value="UniProtKB-KW"/>
</dbReference>
<keyword evidence="3" id="KW-0347">Helicase</keyword>
<feature type="region of interest" description="Disordered" evidence="5">
    <location>
        <begin position="210"/>
        <end position="252"/>
    </location>
</feature>
<feature type="compositionally biased region" description="Polar residues" evidence="5">
    <location>
        <begin position="120"/>
        <end position="131"/>
    </location>
</feature>
<feature type="region of interest" description="Disordered" evidence="5">
    <location>
        <begin position="29"/>
        <end position="48"/>
    </location>
</feature>
<dbReference type="GO" id="GO:0004386">
    <property type="term" value="F:helicase activity"/>
    <property type="evidence" value="ECO:0007669"/>
    <property type="project" value="UniProtKB-KW"/>
</dbReference>
<dbReference type="FunFam" id="3.40.50.10810:FF:000044">
    <property type="entry name" value="Chromatin remodeling factor18"/>
    <property type="match status" value="1"/>
</dbReference>
<dbReference type="Gene3D" id="3.40.50.10810">
    <property type="entry name" value="Tandem AAA-ATPase domain"/>
    <property type="match status" value="1"/>
</dbReference>
<dbReference type="GO" id="GO:0031297">
    <property type="term" value="P:replication fork processing"/>
    <property type="evidence" value="ECO:0007669"/>
    <property type="project" value="TreeGrafter"/>
</dbReference>
<evidence type="ECO:0000259" key="6">
    <source>
        <dbReference type="PROSITE" id="PS51192"/>
    </source>
</evidence>
<dbReference type="SUPFAM" id="SSF52540">
    <property type="entry name" value="P-loop containing nucleoside triphosphate hydrolases"/>
    <property type="match status" value="2"/>
</dbReference>
<dbReference type="InterPro" id="IPR000330">
    <property type="entry name" value="SNF2_N"/>
</dbReference>
<keyword evidence="9" id="KW-1185">Reference proteome</keyword>
<evidence type="ECO:0000313" key="9">
    <source>
        <dbReference type="Proteomes" id="UP000708148"/>
    </source>
</evidence>
<evidence type="ECO:0000259" key="7">
    <source>
        <dbReference type="PROSITE" id="PS51194"/>
    </source>
</evidence>
<keyword evidence="4" id="KW-0067">ATP-binding</keyword>
<dbReference type="CDD" id="cd18010">
    <property type="entry name" value="DEXHc_HARP_SMARCAL1"/>
    <property type="match status" value="1"/>
</dbReference>
<feature type="compositionally biased region" description="Polar residues" evidence="5">
    <location>
        <begin position="37"/>
        <end position="48"/>
    </location>
</feature>
<reference evidence="8" key="1">
    <citation type="submission" date="2020-12" db="EMBL/GenBank/DDBJ databases">
        <authorList>
            <person name="Iha C."/>
        </authorList>
    </citation>
    <scope>NUCLEOTIDE SEQUENCE</scope>
</reference>
<feature type="compositionally biased region" description="Polar residues" evidence="5">
    <location>
        <begin position="229"/>
        <end position="240"/>
    </location>
</feature>
<accession>A0A8S1J1H8</accession>
<feature type="region of interest" description="Disordered" evidence="5">
    <location>
        <begin position="58"/>
        <end position="177"/>
    </location>
</feature>
<evidence type="ECO:0000256" key="5">
    <source>
        <dbReference type="SAM" id="MobiDB-lite"/>
    </source>
</evidence>
<dbReference type="GO" id="GO:0006281">
    <property type="term" value="P:DNA repair"/>
    <property type="evidence" value="ECO:0007669"/>
    <property type="project" value="TreeGrafter"/>
</dbReference>
<dbReference type="SMART" id="SM00487">
    <property type="entry name" value="DEXDc"/>
    <property type="match status" value="1"/>
</dbReference>
<feature type="compositionally biased region" description="Polar residues" evidence="5">
    <location>
        <begin position="76"/>
        <end position="87"/>
    </location>
</feature>
<dbReference type="SMART" id="SM00490">
    <property type="entry name" value="HELICc"/>
    <property type="match status" value="1"/>
</dbReference>
<dbReference type="PANTHER" id="PTHR45766:SF3">
    <property type="entry name" value="DNA ANNEALING HELICASE AND ENDONUCLEASE ZRANB3"/>
    <property type="match status" value="1"/>
</dbReference>
<feature type="domain" description="Helicase ATP-binding" evidence="6">
    <location>
        <begin position="404"/>
        <end position="567"/>
    </location>
</feature>
<dbReference type="GO" id="GO:0043596">
    <property type="term" value="C:nuclear replication fork"/>
    <property type="evidence" value="ECO:0007669"/>
    <property type="project" value="TreeGrafter"/>
</dbReference>
<dbReference type="GO" id="GO:0016787">
    <property type="term" value="F:hydrolase activity"/>
    <property type="evidence" value="ECO:0007669"/>
    <property type="project" value="UniProtKB-KW"/>
</dbReference>
<dbReference type="AlphaFoldDB" id="A0A8S1J1H8"/>
<dbReference type="PANTHER" id="PTHR45766">
    <property type="entry name" value="DNA ANNEALING HELICASE AND ENDONUCLEASE ZRANB3 FAMILY MEMBER"/>
    <property type="match status" value="1"/>
</dbReference>
<sequence length="942" mass="102186">MVPGFDDDDDGIDWEDAIDGLKVAEARFTQREAASQGPPSQVSPKPAQNCTSVRHLFTKSRLQGPSVATRPPRPSKASTPGPSNSSYRPIALPTLCPDQHQSHTTGFLQGGSVLEDSSHVGGSTNLNTLRASSSKGTSSSGRPWPGQQGPGVSSSSTPNQVRWSQNGSNQGGPHRQLPRSFEACQLTAAPQAAASHILLGKCASRASSGRDACSSGQRWDQGPVGSCASPPNQATWNQGGSDPGGARRTLPRSLGGCQVAAAPQTAASNRQSGQCANSGPVKVAARPPQPCLLYSAWMKLEGRGQLCVKFSGYHEQLAAACMAIPGARPDAWKVEFRFPVEQYSTAMTQLGEIKGVQLKVHGLEELPRRILEVAAKAQDESHHYDSLPEHFESQLLGFQRTGVKFALKHGGRVLIGDEMGLGKTIQALAVARAFEDEWPVLVVCPSSLREQWADAICRWLKVPADGVVVGYKQADAERQLRGASRRNLQFAVVSYELVTRVQELLLAVGFGVVVLDEAHMIKSPKAARTKACIPIVQKTKRAVLLSGTPALSRPFELFEQLRCLLPGAKLKQLEYAERYCMGDRFSKYKGSKNEEELNAVLMASVMIRRRKQDVLSELPAKTRQQIYLSLTEEEKGSLVAMNKKRDAVTDMIRRLVQQGTPESELKAENNQALNEYYTETAKLKVRAVQAYVNDLLEADDKFLIFAHHKDLINGIEKALNRRKASYIRIDGETPPHKRDELKNRFQEDSSVRAAVLAIRAAGVGLNFSSASLVIFAELTWVPGEVVQCEDRAHRIGQASAVTVQFLLVKNSIDDIIWQTLSTKLNSVGHVLDGQHQSLRVQSRTNLENPGQANLTEYLRHSSKEPRPGSSPAKPGPQGPLAEGARRGGPWSGGQEGRKRGRDGKDILAYFGKAEGEAGGDVKSRKVPVGAGCGEDGDADAFL</sequence>
<evidence type="ECO:0000313" key="8">
    <source>
        <dbReference type="EMBL" id="CAD7700961.1"/>
    </source>
</evidence>
<feature type="compositionally biased region" description="Low complexity" evidence="5">
    <location>
        <begin position="132"/>
        <end position="141"/>
    </location>
</feature>
<dbReference type="GO" id="GO:0004520">
    <property type="term" value="F:DNA endonuclease activity"/>
    <property type="evidence" value="ECO:0007669"/>
    <property type="project" value="TreeGrafter"/>
</dbReference>
<gene>
    <name evidence="8" type="ORF">OSTQU699_LOCUS6320</name>
</gene>
<dbReference type="InterPro" id="IPR027417">
    <property type="entry name" value="P-loop_NTPase"/>
</dbReference>
<feature type="region of interest" description="Disordered" evidence="5">
    <location>
        <begin position="860"/>
        <end position="942"/>
    </location>
</feature>
<protein>
    <recommendedName>
        <fullName evidence="10">SWI/SNF-related matrix-associated actin-dependent regulator of chromatin subfamily A-like protein 1</fullName>
    </recommendedName>
</protein>
<evidence type="ECO:0000256" key="3">
    <source>
        <dbReference type="ARBA" id="ARBA00022806"/>
    </source>
</evidence>
<dbReference type="Proteomes" id="UP000708148">
    <property type="component" value="Unassembled WGS sequence"/>
</dbReference>
<feature type="compositionally biased region" description="Basic and acidic residues" evidence="5">
    <location>
        <begin position="913"/>
        <end position="923"/>
    </location>
</feature>
<dbReference type="PROSITE" id="PS51192">
    <property type="entry name" value="HELICASE_ATP_BIND_1"/>
    <property type="match status" value="1"/>
</dbReference>
<organism evidence="8 9">
    <name type="scientific">Ostreobium quekettii</name>
    <dbReference type="NCBI Taxonomy" id="121088"/>
    <lineage>
        <taxon>Eukaryota</taxon>
        <taxon>Viridiplantae</taxon>
        <taxon>Chlorophyta</taxon>
        <taxon>core chlorophytes</taxon>
        <taxon>Ulvophyceae</taxon>
        <taxon>TCBD clade</taxon>
        <taxon>Bryopsidales</taxon>
        <taxon>Ostreobineae</taxon>
        <taxon>Ostreobiaceae</taxon>
        <taxon>Ostreobium</taxon>
    </lineage>
</organism>
<dbReference type="EMBL" id="CAJHUC010001396">
    <property type="protein sequence ID" value="CAD7700961.1"/>
    <property type="molecule type" value="Genomic_DNA"/>
</dbReference>
<keyword evidence="2" id="KW-0378">Hydrolase</keyword>
<dbReference type="InterPro" id="IPR038718">
    <property type="entry name" value="SNF2-like_sf"/>
</dbReference>
<dbReference type="Pfam" id="PF00271">
    <property type="entry name" value="Helicase_C"/>
    <property type="match status" value="1"/>
</dbReference>
<name>A0A8S1J1H8_9CHLO</name>
<evidence type="ECO:0000256" key="1">
    <source>
        <dbReference type="ARBA" id="ARBA00022741"/>
    </source>
</evidence>
<evidence type="ECO:0008006" key="10">
    <source>
        <dbReference type="Google" id="ProtNLM"/>
    </source>
</evidence>
<dbReference type="CDD" id="cd18793">
    <property type="entry name" value="SF2_C_SNF"/>
    <property type="match status" value="1"/>
</dbReference>
<dbReference type="InterPro" id="IPR001650">
    <property type="entry name" value="Helicase_C-like"/>
</dbReference>
<keyword evidence="1" id="KW-0547">Nucleotide-binding</keyword>
<feature type="domain" description="Helicase C-terminal" evidence="7">
    <location>
        <begin position="687"/>
        <end position="839"/>
    </location>
</feature>
<comment type="caution">
    <text evidence="8">The sequence shown here is derived from an EMBL/GenBank/DDBJ whole genome shotgun (WGS) entry which is preliminary data.</text>
</comment>
<dbReference type="OrthoDB" id="2801544at2759"/>
<evidence type="ECO:0000256" key="2">
    <source>
        <dbReference type="ARBA" id="ARBA00022801"/>
    </source>
</evidence>
<evidence type="ECO:0000256" key="4">
    <source>
        <dbReference type="ARBA" id="ARBA00022840"/>
    </source>
</evidence>
<dbReference type="InterPro" id="IPR049730">
    <property type="entry name" value="SNF2/RAD54-like_C"/>
</dbReference>
<dbReference type="PROSITE" id="PS51194">
    <property type="entry name" value="HELICASE_CTER"/>
    <property type="match status" value="1"/>
</dbReference>
<dbReference type="Pfam" id="PF00176">
    <property type="entry name" value="SNF2-rel_dom"/>
    <property type="match status" value="1"/>
</dbReference>
<proteinExistence type="predicted"/>
<feature type="compositionally biased region" description="Polar residues" evidence="5">
    <location>
        <begin position="157"/>
        <end position="168"/>
    </location>
</feature>
<dbReference type="InterPro" id="IPR014001">
    <property type="entry name" value="Helicase_ATP-bd"/>
</dbReference>
<dbReference type="Gene3D" id="3.40.50.300">
    <property type="entry name" value="P-loop containing nucleotide triphosphate hydrolases"/>
    <property type="match status" value="1"/>
</dbReference>